<dbReference type="CDD" id="cd07389">
    <property type="entry name" value="MPP_PhoD"/>
    <property type="match status" value="1"/>
</dbReference>
<dbReference type="SUPFAM" id="SSF50969">
    <property type="entry name" value="YVTN repeat-like/Quinoprotein amine dehydrogenase"/>
    <property type="match status" value="1"/>
</dbReference>
<keyword evidence="2" id="KW-0732">Signal</keyword>
<dbReference type="InterPro" id="IPR018946">
    <property type="entry name" value="PhoD-like_MPP"/>
</dbReference>
<protein>
    <submittedName>
        <fullName evidence="7">Alkaline phosphatase</fullName>
        <ecNumber evidence="7">3.1.3.1</ecNumber>
    </submittedName>
</protein>
<dbReference type="EMBL" id="CADCTQ010000299">
    <property type="protein sequence ID" value="CAA9278429.1"/>
    <property type="molecule type" value="Genomic_DNA"/>
</dbReference>
<dbReference type="Gene3D" id="2.130.10.10">
    <property type="entry name" value="YVTN repeat-like/Quinoprotein amine dehydrogenase"/>
    <property type="match status" value="1"/>
</dbReference>
<evidence type="ECO:0000259" key="3">
    <source>
        <dbReference type="Pfam" id="PF09423"/>
    </source>
</evidence>
<evidence type="ECO:0000256" key="1">
    <source>
        <dbReference type="SAM" id="MobiDB-lite"/>
    </source>
</evidence>
<evidence type="ECO:0000259" key="5">
    <source>
        <dbReference type="Pfam" id="PF18962"/>
    </source>
</evidence>
<dbReference type="PANTHER" id="PTHR43606">
    <property type="entry name" value="PHOSPHATASE, PUTATIVE (AFU_ORTHOLOGUE AFUA_6G08710)-RELATED"/>
    <property type="match status" value="1"/>
</dbReference>
<feature type="region of interest" description="Disordered" evidence="1">
    <location>
        <begin position="248"/>
        <end position="267"/>
    </location>
</feature>
<dbReference type="EC" id="3.1.3.1" evidence="7"/>
<dbReference type="SUPFAM" id="SSF56300">
    <property type="entry name" value="Metallo-dependent phosphatases"/>
    <property type="match status" value="1"/>
</dbReference>
<evidence type="ECO:0000313" key="7">
    <source>
        <dbReference type="EMBL" id="CAA9278429.1"/>
    </source>
</evidence>
<dbReference type="InterPro" id="IPR011044">
    <property type="entry name" value="Quino_amine_DH_bsu"/>
</dbReference>
<dbReference type="InterPro" id="IPR011048">
    <property type="entry name" value="Haem_d1_sf"/>
</dbReference>
<gene>
    <name evidence="7" type="ORF">AVDCRST_MAG56-3545</name>
</gene>
<dbReference type="InterPro" id="IPR052900">
    <property type="entry name" value="Phospholipid_Metab_Enz"/>
</dbReference>
<reference evidence="7" key="1">
    <citation type="submission" date="2020-02" db="EMBL/GenBank/DDBJ databases">
        <authorList>
            <person name="Meier V. D."/>
        </authorList>
    </citation>
    <scope>NUCLEOTIDE SEQUENCE</scope>
    <source>
        <strain evidence="7">AVDCRST_MAG56</strain>
    </source>
</reference>
<feature type="compositionally biased region" description="Basic and acidic residues" evidence="1">
    <location>
        <begin position="248"/>
        <end position="261"/>
    </location>
</feature>
<dbReference type="Gene3D" id="2.60.40.10">
    <property type="entry name" value="Immunoglobulins"/>
    <property type="match status" value="1"/>
</dbReference>
<dbReference type="Pfam" id="PF16655">
    <property type="entry name" value="PhoD_N"/>
    <property type="match status" value="1"/>
</dbReference>
<dbReference type="Gene3D" id="2.60.40.380">
    <property type="entry name" value="Purple acid phosphatase-like, N-terminal"/>
    <property type="match status" value="1"/>
</dbReference>
<name>A0A6J4JHS8_9SPHI</name>
<evidence type="ECO:0000259" key="6">
    <source>
        <dbReference type="Pfam" id="PF22494"/>
    </source>
</evidence>
<dbReference type="Pfam" id="PF18962">
    <property type="entry name" value="Por_Secre_tail"/>
    <property type="match status" value="1"/>
</dbReference>
<evidence type="ECO:0000256" key="2">
    <source>
        <dbReference type="SAM" id="SignalP"/>
    </source>
</evidence>
<dbReference type="InterPro" id="IPR013783">
    <property type="entry name" value="Ig-like_fold"/>
</dbReference>
<feature type="domain" description="Phospholipase D N-terminal" evidence="4">
    <location>
        <begin position="48"/>
        <end position="136"/>
    </location>
</feature>
<dbReference type="InterPro" id="IPR015943">
    <property type="entry name" value="WD40/YVTN_repeat-like_dom_sf"/>
</dbReference>
<feature type="domain" description="Choice-of-anchor I" evidence="6">
    <location>
        <begin position="598"/>
        <end position="1080"/>
    </location>
</feature>
<dbReference type="PANTHER" id="PTHR43606:SF7">
    <property type="entry name" value="PHOSPHATASE, PUTATIVE (AFU_ORTHOLOGUE AFUA_6G08710)-RELATED"/>
    <property type="match status" value="1"/>
</dbReference>
<evidence type="ECO:0000259" key="4">
    <source>
        <dbReference type="Pfam" id="PF16655"/>
    </source>
</evidence>
<dbReference type="NCBIfam" id="NF038117">
    <property type="entry name" value="choice_anch_I"/>
    <property type="match status" value="1"/>
</dbReference>
<dbReference type="GO" id="GO:0004035">
    <property type="term" value="F:alkaline phosphatase activity"/>
    <property type="evidence" value="ECO:0007669"/>
    <property type="project" value="UniProtKB-EC"/>
</dbReference>
<dbReference type="InterPro" id="IPR038607">
    <property type="entry name" value="PhoD-like_sf"/>
</dbReference>
<feature type="signal peptide" evidence="2">
    <location>
        <begin position="1"/>
        <end position="35"/>
    </location>
</feature>
<organism evidence="7">
    <name type="scientific">uncultured Cytophagales bacterium</name>
    <dbReference type="NCBI Taxonomy" id="158755"/>
    <lineage>
        <taxon>Bacteria</taxon>
        <taxon>Pseudomonadati</taxon>
        <taxon>Bacteroidota</taxon>
        <taxon>Sphingobacteriia</taxon>
        <taxon>Sphingobacteriales</taxon>
        <taxon>environmental samples</taxon>
    </lineage>
</organism>
<dbReference type="Pfam" id="PF22494">
    <property type="entry name" value="choice_anch_I"/>
    <property type="match status" value="1"/>
</dbReference>
<proteinExistence type="predicted"/>
<dbReference type="Gene3D" id="3.60.21.70">
    <property type="entry name" value="PhoD-like phosphatase"/>
    <property type="match status" value="1"/>
</dbReference>
<keyword evidence="7" id="KW-0378">Hydrolase</keyword>
<dbReference type="SUPFAM" id="SSF51004">
    <property type="entry name" value="C-terminal (heme d1) domain of cytochrome cd1-nitrite reductase"/>
    <property type="match status" value="1"/>
</dbReference>
<dbReference type="InterPro" id="IPR029052">
    <property type="entry name" value="Metallo-depent_PP-like"/>
</dbReference>
<dbReference type="InterPro" id="IPR055188">
    <property type="entry name" value="Choice_anch_I"/>
</dbReference>
<sequence length="1543" mass="165641">MCTQTPAFSRSPRRKKITRFLLSLSLLLLAGRLPAQTGYDPTLKPFYHGVASGDPMEDRVIVWTRVTPEKEGPVTVAWTVATDPALTRVVQSGRLTTDAGRDYTVKLDVTGLKANTTYYYGFNALGRNSLTGRTKTTPVGDVSQLRFAVVSCNNFEGGYFNAFGRIADRGDLDAVIHLGDYIYEQAEGLYGAPSLITGGERPVKPKNEIVTLGDYRQRYAWYRLDPDLRRAHQQHPFITVWDDHESANDSYKDGAENHQPETEGPWSVRKEVSRQVYDEWMPIRGDASPIYRVKPYGNLVDLIMIDTRIEGRDAQINDVTSPALYAANRTMLGQTQREWLFNRLKTSKARWKIIGNQVIFSEFNVGWAAAANPDLGTPAQLESVFLDIWDGYPAERQRVIDFITKEKIDNVVVLTGDFHSSFAFDVAPNPSVFSVPGQQPKYDPVTGKGSVAVEFATPSISSANFDENLSPQQSALFEALFNKPLPPQAGPFAGVNPNPHLKYVDLDRHGYFILDITPEKAQADWFFVDDVLKPTNGETFDAGFYTQAGRNHLQKAPAASAAKVIVPAPAPGRPTTAGTAAGLGVSLLGTYASGIFDDGGAEIPAYDPGTKRLFVVNAQGTVDVLSLADPAKPAKLFALDLEALAGGTPNSVDVKNGLVAVAVQREDDAENQVPGVVAFFPANLPAPPAAPLNTVPVGALPDMLTFSPDGSKVLVANEGEPGPTLNPEGSISLIDLAGGVAGATVKTVSFAAWNGREAELRAKGVRLFPGQKAAEDLEPEYIAVSPDGKRAFVTLQEANAFAVVDVPGAALLDLIPLGTKDYRAEDDSLGLPGGSTLDASDRDNAISLRHWPVRGMYMPDGVSAYTANGQTYYITANEGDTRDEDERVGELTLDPIAFPDSTLKRPDKLGRLTVSTIDGDPDGDGDYDGLYTYGARSFSIWDSAGKRVFDSGDQLERITAAQFPQFFNASNDNNTFDNRSDDKGPEPEGVAVGVINGRTYAFVGLERIGGFMVYDVTDPARAQFVEYTNNRNFDGDPEAGTAGDLGPEGILFIPAGDSPTGADLLVVANEVSGTTSVYGITKKQVVTGFTLVDAGGGRDIGTLADGAVIDYAQLSARPFNVRAEVSPDSVGSVVFTLDGQKVRPENLPPYSLRGDGDGYAPWTPAPGTYTLTATPYAAAGGTGAAGTPLTITFTVTNSAKIAKLTLVNARTAADIRTVKDGDVVNLRTLPARRINLRADADPSTVGSVVFKLETDGGAARTQVENLLPYALFGNVGTTAAYNPYRLETGRYRLTVTPYAGPGGKGAPGTPSTVAFRVVDEPAVARLLLVDVAQHKVLTEIRDGDTLRAAALGITPGSNLNIVAETAPRRVEKVLFDFAGQKNYAVEEKRPYELFGDGGSATSAWRPVAGTYDLTATPLYREKGSVMGGTPLAVRFTIVTGAAAARTAAAGTAKETSFGYRPLGISVSPNPVRDQLTIRFAEPPSGQVLVMVYDILGRKTYYEKEFFLSGQHQVQVNLAGLASRFYLLKVVTGDGRQTVRIIKE</sequence>
<dbReference type="InterPro" id="IPR026444">
    <property type="entry name" value="Secre_tail"/>
</dbReference>
<feature type="domain" description="PhoD-like phosphatase metallophosphatase" evidence="3">
    <location>
        <begin position="147"/>
        <end position="525"/>
    </location>
</feature>
<dbReference type="NCBIfam" id="TIGR04183">
    <property type="entry name" value="Por_Secre_tail"/>
    <property type="match status" value="1"/>
</dbReference>
<feature type="domain" description="Secretion system C-terminal sorting" evidence="5">
    <location>
        <begin position="1467"/>
        <end position="1541"/>
    </location>
</feature>
<dbReference type="Pfam" id="PF09423">
    <property type="entry name" value="PhoD"/>
    <property type="match status" value="1"/>
</dbReference>
<feature type="chain" id="PRO_5026772439" evidence="2">
    <location>
        <begin position="36"/>
        <end position="1543"/>
    </location>
</feature>
<accession>A0A6J4JHS8</accession>
<dbReference type="InterPro" id="IPR032093">
    <property type="entry name" value="PhoD_N"/>
</dbReference>